<comment type="caution">
    <text evidence="1">The sequence shown here is derived from an EMBL/GenBank/DDBJ whole genome shotgun (WGS) entry which is preliminary data.</text>
</comment>
<proteinExistence type="predicted"/>
<gene>
    <name evidence="1" type="ORF">RND81_10G025000</name>
</gene>
<sequence>MSICSSIHPFAYQISMEKLEKVYRWDYCMCNNWPKKAQHFISHIYSLLNPKPPRFIQRRTSNDQGSSVLPTEQTSSMNDNTATNVTSRYISLPKNAFAFHSSAFHVHLNNHIIAIICVILHWIPQISISYAIMTIIKSL</sequence>
<reference evidence="1" key="1">
    <citation type="submission" date="2024-03" db="EMBL/GenBank/DDBJ databases">
        <title>WGS assembly of Saponaria officinalis var. Norfolk2.</title>
        <authorList>
            <person name="Jenkins J."/>
            <person name="Shu S."/>
            <person name="Grimwood J."/>
            <person name="Barry K."/>
            <person name="Goodstein D."/>
            <person name="Schmutz J."/>
            <person name="Leebens-Mack J."/>
            <person name="Osbourn A."/>
        </authorList>
    </citation>
    <scope>NUCLEOTIDE SEQUENCE [LARGE SCALE GENOMIC DNA]</scope>
    <source>
        <strain evidence="1">JIC</strain>
    </source>
</reference>
<evidence type="ECO:0000313" key="2">
    <source>
        <dbReference type="Proteomes" id="UP001443914"/>
    </source>
</evidence>
<dbReference type="Proteomes" id="UP001443914">
    <property type="component" value="Unassembled WGS sequence"/>
</dbReference>
<evidence type="ECO:0000313" key="1">
    <source>
        <dbReference type="EMBL" id="KAK9681742.1"/>
    </source>
</evidence>
<keyword evidence="2" id="KW-1185">Reference proteome</keyword>
<dbReference type="AlphaFoldDB" id="A0AAW1HXU3"/>
<dbReference type="EMBL" id="JBDFQZ010000010">
    <property type="protein sequence ID" value="KAK9681742.1"/>
    <property type="molecule type" value="Genomic_DNA"/>
</dbReference>
<accession>A0AAW1HXU3</accession>
<name>A0AAW1HXU3_SAPOF</name>
<organism evidence="1 2">
    <name type="scientific">Saponaria officinalis</name>
    <name type="common">Common soapwort</name>
    <name type="synonym">Lychnis saponaria</name>
    <dbReference type="NCBI Taxonomy" id="3572"/>
    <lineage>
        <taxon>Eukaryota</taxon>
        <taxon>Viridiplantae</taxon>
        <taxon>Streptophyta</taxon>
        <taxon>Embryophyta</taxon>
        <taxon>Tracheophyta</taxon>
        <taxon>Spermatophyta</taxon>
        <taxon>Magnoliopsida</taxon>
        <taxon>eudicotyledons</taxon>
        <taxon>Gunneridae</taxon>
        <taxon>Pentapetalae</taxon>
        <taxon>Caryophyllales</taxon>
        <taxon>Caryophyllaceae</taxon>
        <taxon>Caryophylleae</taxon>
        <taxon>Saponaria</taxon>
    </lineage>
</organism>
<protein>
    <submittedName>
        <fullName evidence="1">Uncharacterized protein</fullName>
    </submittedName>
</protein>